<protein>
    <submittedName>
        <fullName evidence="6">NlpC/P60 family protein</fullName>
    </submittedName>
</protein>
<evidence type="ECO:0000313" key="6">
    <source>
        <dbReference type="EMBL" id="MFD1316281.1"/>
    </source>
</evidence>
<sequence length="255" mass="29389">MNYGICLLNAIPLRIEPNHRSEMISQVLFGELFKILEKSDGWVRIILDEDNYEGWVSHHQIKLLSETEYIAASKEVNRYCHELVSHVQINEDFIPISLGAKILSNERSNIIFGKTLNFECDTIEGCQSKQEIVKTAYYYLNSPHLWGGKTPFGIDAPGFTQMVYRINGYPLLREAYQQASQGEVLSFIEESEPGDLAFFDDEEGNIIHTGIILRNHNIIHCWGEVRIDKIDHSGIFNVRLNKHTHNLRVIKQIFK</sequence>
<dbReference type="RefSeq" id="WP_377179109.1">
    <property type="nucleotide sequence ID" value="NZ_JBHTMY010000003.1"/>
</dbReference>
<dbReference type="InterPro" id="IPR051202">
    <property type="entry name" value="Peptidase_C40"/>
</dbReference>
<dbReference type="InterPro" id="IPR000064">
    <property type="entry name" value="NLP_P60_dom"/>
</dbReference>
<evidence type="ECO:0000259" key="5">
    <source>
        <dbReference type="PROSITE" id="PS51935"/>
    </source>
</evidence>
<evidence type="ECO:0000256" key="2">
    <source>
        <dbReference type="ARBA" id="ARBA00022670"/>
    </source>
</evidence>
<dbReference type="Pfam" id="PF00877">
    <property type="entry name" value="NLPC_P60"/>
    <property type="match status" value="1"/>
</dbReference>
<keyword evidence="3" id="KW-0378">Hydrolase</keyword>
<comment type="similarity">
    <text evidence="1">Belongs to the peptidase C40 family.</text>
</comment>
<organism evidence="6 7">
    <name type="scientific">Namhaeicola litoreus</name>
    <dbReference type="NCBI Taxonomy" id="1052145"/>
    <lineage>
        <taxon>Bacteria</taxon>
        <taxon>Pseudomonadati</taxon>
        <taxon>Bacteroidota</taxon>
        <taxon>Flavobacteriia</taxon>
        <taxon>Flavobacteriales</taxon>
        <taxon>Flavobacteriaceae</taxon>
        <taxon>Namhaeicola</taxon>
    </lineage>
</organism>
<comment type="caution">
    <text evidence="6">The sequence shown here is derived from an EMBL/GenBank/DDBJ whole genome shotgun (WGS) entry which is preliminary data.</text>
</comment>
<evidence type="ECO:0000256" key="3">
    <source>
        <dbReference type="ARBA" id="ARBA00022801"/>
    </source>
</evidence>
<accession>A0ABW3Y374</accession>
<dbReference type="EMBL" id="JBHTMY010000003">
    <property type="protein sequence ID" value="MFD1316281.1"/>
    <property type="molecule type" value="Genomic_DNA"/>
</dbReference>
<name>A0ABW3Y374_9FLAO</name>
<feature type="domain" description="NlpC/P60" evidence="5">
    <location>
        <begin position="126"/>
        <end position="250"/>
    </location>
</feature>
<evidence type="ECO:0000256" key="1">
    <source>
        <dbReference type="ARBA" id="ARBA00007074"/>
    </source>
</evidence>
<dbReference type="SUPFAM" id="SSF54001">
    <property type="entry name" value="Cysteine proteinases"/>
    <property type="match status" value="1"/>
</dbReference>
<dbReference type="Proteomes" id="UP001597201">
    <property type="component" value="Unassembled WGS sequence"/>
</dbReference>
<gene>
    <name evidence="6" type="ORF">ACFQ39_11690</name>
</gene>
<dbReference type="InterPro" id="IPR041382">
    <property type="entry name" value="SH3_16"/>
</dbReference>
<keyword evidence="4" id="KW-0788">Thiol protease</keyword>
<keyword evidence="2" id="KW-0645">Protease</keyword>
<dbReference type="PANTHER" id="PTHR47053:SF1">
    <property type="entry name" value="MUREIN DD-ENDOPEPTIDASE MEPH-RELATED"/>
    <property type="match status" value="1"/>
</dbReference>
<proteinExistence type="inferred from homology"/>
<reference evidence="7" key="1">
    <citation type="journal article" date="2019" name="Int. J. Syst. Evol. Microbiol.">
        <title>The Global Catalogue of Microorganisms (GCM) 10K type strain sequencing project: providing services to taxonomists for standard genome sequencing and annotation.</title>
        <authorList>
            <consortium name="The Broad Institute Genomics Platform"/>
            <consortium name="The Broad Institute Genome Sequencing Center for Infectious Disease"/>
            <person name="Wu L."/>
            <person name="Ma J."/>
        </authorList>
    </citation>
    <scope>NUCLEOTIDE SEQUENCE [LARGE SCALE GENOMIC DNA]</scope>
    <source>
        <strain evidence="7">CCUG 61485</strain>
    </source>
</reference>
<dbReference type="InterPro" id="IPR038765">
    <property type="entry name" value="Papain-like_cys_pep_sf"/>
</dbReference>
<dbReference type="SUPFAM" id="SSF82057">
    <property type="entry name" value="Prokaryotic SH3-related domain"/>
    <property type="match status" value="1"/>
</dbReference>
<evidence type="ECO:0000256" key="4">
    <source>
        <dbReference type="ARBA" id="ARBA00022807"/>
    </source>
</evidence>
<dbReference type="PROSITE" id="PS51935">
    <property type="entry name" value="NLPC_P60"/>
    <property type="match status" value="1"/>
</dbReference>
<dbReference type="Gene3D" id="2.30.30.40">
    <property type="entry name" value="SH3 Domains"/>
    <property type="match status" value="1"/>
</dbReference>
<keyword evidence="7" id="KW-1185">Reference proteome</keyword>
<dbReference type="Pfam" id="PF18348">
    <property type="entry name" value="SH3_16"/>
    <property type="match status" value="1"/>
</dbReference>
<dbReference type="Gene3D" id="3.90.1720.10">
    <property type="entry name" value="endopeptidase domain like (from Nostoc punctiforme)"/>
    <property type="match status" value="1"/>
</dbReference>
<dbReference type="PANTHER" id="PTHR47053">
    <property type="entry name" value="MUREIN DD-ENDOPEPTIDASE MEPH-RELATED"/>
    <property type="match status" value="1"/>
</dbReference>
<evidence type="ECO:0000313" key="7">
    <source>
        <dbReference type="Proteomes" id="UP001597201"/>
    </source>
</evidence>